<comment type="caution">
    <text evidence="2">The sequence shown here is derived from an EMBL/GenBank/DDBJ whole genome shotgun (WGS) entry which is preliminary data.</text>
</comment>
<evidence type="ECO:0000313" key="2">
    <source>
        <dbReference type="EMBL" id="TDD37239.1"/>
    </source>
</evidence>
<dbReference type="PANTHER" id="PTHR36151:SF3">
    <property type="entry name" value="ER-BOUND OXYGENASE MPAB_MPAB'_RUBBER OXYGENASE CATALYTIC DOMAIN-CONTAINING PROTEIN"/>
    <property type="match status" value="1"/>
</dbReference>
<dbReference type="Proteomes" id="UP000294947">
    <property type="component" value="Unassembled WGS sequence"/>
</dbReference>
<dbReference type="OrthoDB" id="3422701at2"/>
<dbReference type="InterPro" id="IPR018713">
    <property type="entry name" value="MPAB/Lcp_cat_dom"/>
</dbReference>
<dbReference type="Pfam" id="PF09995">
    <property type="entry name" value="MPAB_Lcp_cat"/>
    <property type="match status" value="1"/>
</dbReference>
<evidence type="ECO:0000313" key="3">
    <source>
        <dbReference type="Proteomes" id="UP000294947"/>
    </source>
</evidence>
<gene>
    <name evidence="2" type="ORF">E1288_40700</name>
</gene>
<dbReference type="AlphaFoldDB" id="A0A4R4Y1H7"/>
<reference evidence="2 3" key="1">
    <citation type="submission" date="2019-03" db="EMBL/GenBank/DDBJ databases">
        <title>Draft genome sequences of novel Actinobacteria.</title>
        <authorList>
            <person name="Sahin N."/>
            <person name="Ay H."/>
            <person name="Saygin H."/>
        </authorList>
    </citation>
    <scope>NUCLEOTIDE SEQUENCE [LARGE SCALE GENOMIC DNA]</scope>
    <source>
        <strain evidence="2 3">7K502</strain>
    </source>
</reference>
<feature type="domain" description="ER-bound oxygenase mpaB/mpaB'/Rubber oxygenase catalytic" evidence="1">
    <location>
        <begin position="37"/>
        <end position="261"/>
    </location>
</feature>
<name>A0A4R4Y1H7_9PSEU</name>
<dbReference type="PANTHER" id="PTHR36151">
    <property type="entry name" value="BLR2777 PROTEIN"/>
    <property type="match status" value="1"/>
</dbReference>
<organism evidence="2 3">
    <name type="scientific">Saccharopolyspora elongata</name>
    <dbReference type="NCBI Taxonomy" id="2530387"/>
    <lineage>
        <taxon>Bacteria</taxon>
        <taxon>Bacillati</taxon>
        <taxon>Actinomycetota</taxon>
        <taxon>Actinomycetes</taxon>
        <taxon>Pseudonocardiales</taxon>
        <taxon>Pseudonocardiaceae</taxon>
        <taxon>Saccharopolyspora</taxon>
    </lineage>
</organism>
<protein>
    <submittedName>
        <fullName evidence="2">DUF2236 domain-containing protein</fullName>
    </submittedName>
</protein>
<accession>A0A4R4Y1H7</accession>
<dbReference type="GO" id="GO:0016491">
    <property type="term" value="F:oxidoreductase activity"/>
    <property type="evidence" value="ECO:0007669"/>
    <property type="project" value="InterPro"/>
</dbReference>
<proteinExistence type="predicted"/>
<keyword evidence="3" id="KW-1185">Reference proteome</keyword>
<dbReference type="EMBL" id="SMKW01000098">
    <property type="protein sequence ID" value="TDD37239.1"/>
    <property type="molecule type" value="Genomic_DNA"/>
</dbReference>
<sequence length="294" mass="33388">MFPIWERPCAEWASVRRVAAVAVSATKARRIEDAVLGVGLLAGNANVIMQLARPGVGHGVVESRVESGQLFRHPVKRTRTTLAYLVVAAMGTDQERELFRRGVNRAHAQVRSTDSSPVAYNAFDPELQLWVAACLYKGFEDNYRIFFGEPDAATADAFYREGAVLGTTLQVPAQAWPPDRAAFEEYWAGELERISIDDTVRAYLYDVTMLAWLPRPVALLVGRFNRFVTTGFLPERFRAEMRLPWNGRDQRRFDALMSVLAAIVRRVPPVVRRFPFNLILWDLRRRIRTGRPLV</sequence>
<evidence type="ECO:0000259" key="1">
    <source>
        <dbReference type="Pfam" id="PF09995"/>
    </source>
</evidence>